<protein>
    <recommendedName>
        <fullName evidence="6">Ankyrin</fullName>
    </recommendedName>
</protein>
<keyword evidence="5" id="KW-1185">Reference proteome</keyword>
<reference evidence="4" key="1">
    <citation type="submission" date="2022-09" db="EMBL/GenBank/DDBJ databases">
        <title>Fusarium specimens isolated from Avocado Roots.</title>
        <authorList>
            <person name="Stajich J."/>
            <person name="Roper C."/>
            <person name="Heimlech-Rivalta G."/>
        </authorList>
    </citation>
    <scope>NUCLEOTIDE SEQUENCE</scope>
    <source>
        <strain evidence="4">CF00095</strain>
    </source>
</reference>
<sequence>MDPFIASLEPPMWKAIREGNITEFNYQFCQFLRAPFNQKDEYGCSGYDYMACAIQFGQVEIVRAMVSLPSWDLDYGDYRSYLKLASLHKKPAIFKIIADTGRVDITGRGDDRYTPLHHACQMGCVQIVDYLLKEGAAPDERDNFGRTPLCYAALEGSLEVTRRLLEVDRVNPDVLDDDGKSPFYWAVYRGHSAVAKILSDTGRVNNSVEGDAMQDRDVVIVDVSD</sequence>
<evidence type="ECO:0008006" key="6">
    <source>
        <dbReference type="Google" id="ProtNLM"/>
    </source>
</evidence>
<evidence type="ECO:0000313" key="5">
    <source>
        <dbReference type="Proteomes" id="UP001152024"/>
    </source>
</evidence>
<keyword evidence="1" id="KW-0677">Repeat</keyword>
<gene>
    <name evidence="4" type="ORF">NW768_010911</name>
</gene>
<dbReference type="SMART" id="SM00248">
    <property type="entry name" value="ANK"/>
    <property type="match status" value="5"/>
</dbReference>
<evidence type="ECO:0000313" key="4">
    <source>
        <dbReference type="EMBL" id="KAJ4117548.1"/>
    </source>
</evidence>
<accession>A0ABQ8QYN7</accession>
<dbReference type="EMBL" id="JAOQBH010000024">
    <property type="protein sequence ID" value="KAJ4117548.1"/>
    <property type="molecule type" value="Genomic_DNA"/>
</dbReference>
<name>A0ABQ8QYN7_FUSEQ</name>
<dbReference type="Pfam" id="PF12796">
    <property type="entry name" value="Ank_2"/>
    <property type="match status" value="1"/>
</dbReference>
<proteinExistence type="predicted"/>
<feature type="repeat" description="ANK" evidence="3">
    <location>
        <begin position="111"/>
        <end position="143"/>
    </location>
</feature>
<keyword evidence="2 3" id="KW-0040">ANK repeat</keyword>
<dbReference type="SUPFAM" id="SSF48403">
    <property type="entry name" value="Ankyrin repeat"/>
    <property type="match status" value="1"/>
</dbReference>
<evidence type="ECO:0000256" key="1">
    <source>
        <dbReference type="ARBA" id="ARBA00022737"/>
    </source>
</evidence>
<dbReference type="Gene3D" id="1.25.40.20">
    <property type="entry name" value="Ankyrin repeat-containing domain"/>
    <property type="match status" value="1"/>
</dbReference>
<dbReference type="PROSITE" id="PS50297">
    <property type="entry name" value="ANK_REP_REGION"/>
    <property type="match status" value="1"/>
</dbReference>
<dbReference type="PANTHER" id="PTHR24171">
    <property type="entry name" value="ANKYRIN REPEAT DOMAIN-CONTAINING PROTEIN 39-RELATED"/>
    <property type="match status" value="1"/>
</dbReference>
<dbReference type="PROSITE" id="PS50088">
    <property type="entry name" value="ANK_REPEAT"/>
    <property type="match status" value="1"/>
</dbReference>
<comment type="caution">
    <text evidence="4">The sequence shown here is derived from an EMBL/GenBank/DDBJ whole genome shotgun (WGS) entry which is preliminary data.</text>
</comment>
<dbReference type="Proteomes" id="UP001152024">
    <property type="component" value="Unassembled WGS sequence"/>
</dbReference>
<dbReference type="InterPro" id="IPR036770">
    <property type="entry name" value="Ankyrin_rpt-contain_sf"/>
</dbReference>
<organism evidence="4 5">
    <name type="scientific">Fusarium equiseti</name>
    <name type="common">Fusarium scirpi</name>
    <dbReference type="NCBI Taxonomy" id="61235"/>
    <lineage>
        <taxon>Eukaryota</taxon>
        <taxon>Fungi</taxon>
        <taxon>Dikarya</taxon>
        <taxon>Ascomycota</taxon>
        <taxon>Pezizomycotina</taxon>
        <taxon>Sordariomycetes</taxon>
        <taxon>Hypocreomycetidae</taxon>
        <taxon>Hypocreales</taxon>
        <taxon>Nectriaceae</taxon>
        <taxon>Fusarium</taxon>
        <taxon>Fusarium incarnatum-equiseti species complex</taxon>
    </lineage>
</organism>
<dbReference type="InterPro" id="IPR002110">
    <property type="entry name" value="Ankyrin_rpt"/>
</dbReference>
<evidence type="ECO:0000256" key="2">
    <source>
        <dbReference type="ARBA" id="ARBA00023043"/>
    </source>
</evidence>
<evidence type="ECO:0000256" key="3">
    <source>
        <dbReference type="PROSITE-ProRule" id="PRU00023"/>
    </source>
</evidence>